<evidence type="ECO:0000256" key="1">
    <source>
        <dbReference type="ARBA" id="ARBA00022729"/>
    </source>
</evidence>
<name>A0A7V8FGL9_STEMA</name>
<dbReference type="InterPro" id="IPR006311">
    <property type="entry name" value="TAT_signal"/>
</dbReference>
<dbReference type="AlphaFoldDB" id="A0A7V8FGL9"/>
<feature type="signal peptide" evidence="4">
    <location>
        <begin position="1"/>
        <end position="31"/>
    </location>
</feature>
<comment type="caution">
    <text evidence="6">The sequence shown here is derived from an EMBL/GenBank/DDBJ whole genome shotgun (WGS) entry which is preliminary data.</text>
</comment>
<protein>
    <submittedName>
        <fullName evidence="6">UDP-glucose 4-epimerase</fullName>
    </submittedName>
</protein>
<evidence type="ECO:0000256" key="3">
    <source>
        <dbReference type="ARBA" id="ARBA00023445"/>
    </source>
</evidence>
<dbReference type="NCBIfam" id="TIGR01409">
    <property type="entry name" value="TAT_signal_seq"/>
    <property type="match status" value="1"/>
</dbReference>
<evidence type="ECO:0000313" key="6">
    <source>
        <dbReference type="EMBL" id="KAF1015206.1"/>
    </source>
</evidence>
<keyword evidence="2" id="KW-0560">Oxidoreductase</keyword>
<gene>
    <name evidence="6" type="primary">galE</name>
    <name evidence="6" type="ORF">GAK31_02696</name>
</gene>
<dbReference type="PANTHER" id="PTHR10366:SF564">
    <property type="entry name" value="STEROL-4-ALPHA-CARBOXYLATE 3-DEHYDROGENASE, DECARBOXYLATING"/>
    <property type="match status" value="1"/>
</dbReference>
<dbReference type="InterPro" id="IPR050425">
    <property type="entry name" value="NAD(P)_dehydrat-like"/>
</dbReference>
<reference evidence="7" key="1">
    <citation type="journal article" date="2020" name="MBio">
        <title>Horizontal gene transfer to a defensive symbiont with a reduced genome amongst a multipartite beetle microbiome.</title>
        <authorList>
            <person name="Waterworth S.C."/>
            <person name="Florez L.V."/>
            <person name="Rees E.R."/>
            <person name="Hertweck C."/>
            <person name="Kaltenpoth M."/>
            <person name="Kwan J.C."/>
        </authorList>
    </citation>
    <scope>NUCLEOTIDE SEQUENCE [LARGE SCALE GENOMIC DNA]</scope>
</reference>
<dbReference type="Proteomes" id="UP000487117">
    <property type="component" value="Unassembled WGS sequence"/>
</dbReference>
<dbReference type="SUPFAM" id="SSF51735">
    <property type="entry name" value="NAD(P)-binding Rossmann-fold domains"/>
    <property type="match status" value="1"/>
</dbReference>
<dbReference type="GO" id="GO:0016616">
    <property type="term" value="F:oxidoreductase activity, acting on the CH-OH group of donors, NAD or NADP as acceptor"/>
    <property type="evidence" value="ECO:0007669"/>
    <property type="project" value="TreeGrafter"/>
</dbReference>
<sequence length="295" mass="32268">MPLSRRDFMKDVGTLSAAAGVAAAIPGLASAATRQAQAHATPQPSGPRPRVLLTGHRGYVGSRFVAAFHDRYDIIDYDLVEGDDILDQAKLTARMAGCDVVVQEAAIPAPVEGRSYADYFHTNVQGTFSVVQAALAAGVRRLVYASSTTIYGIEHGIPFAYPINEGQKFVSQYIPADRLRCRDIDLSYHTSKVMAEQIVAWHGLNRKLQTVALRYGPIDKVVVGTNVSSANVLQATRLAIESPREFWYEPFSVVDAVPHIDLSRSRELLGYVPEPAALAQYQQISTFQHRLDQGA</sequence>
<accession>A0A7V8FGL9</accession>
<evidence type="ECO:0000313" key="7">
    <source>
        <dbReference type="Proteomes" id="UP000487117"/>
    </source>
</evidence>
<dbReference type="Pfam" id="PF01370">
    <property type="entry name" value="Epimerase"/>
    <property type="match status" value="1"/>
</dbReference>
<dbReference type="PROSITE" id="PS51318">
    <property type="entry name" value="TAT"/>
    <property type="match status" value="1"/>
</dbReference>
<feature type="domain" description="NAD-dependent epimerase/dehydratase" evidence="5">
    <location>
        <begin position="51"/>
        <end position="215"/>
    </location>
</feature>
<organism evidence="6 7">
    <name type="scientific">Stenotrophomonas maltophilia</name>
    <name type="common">Pseudomonas maltophilia</name>
    <name type="synonym">Xanthomonas maltophilia</name>
    <dbReference type="NCBI Taxonomy" id="40324"/>
    <lineage>
        <taxon>Bacteria</taxon>
        <taxon>Pseudomonadati</taxon>
        <taxon>Pseudomonadota</taxon>
        <taxon>Gammaproteobacteria</taxon>
        <taxon>Lysobacterales</taxon>
        <taxon>Lysobacteraceae</taxon>
        <taxon>Stenotrophomonas</taxon>
        <taxon>Stenotrophomonas maltophilia group</taxon>
    </lineage>
</organism>
<dbReference type="InterPro" id="IPR001509">
    <property type="entry name" value="Epimerase_deHydtase"/>
</dbReference>
<dbReference type="Gene3D" id="3.40.50.720">
    <property type="entry name" value="NAD(P)-binding Rossmann-like Domain"/>
    <property type="match status" value="1"/>
</dbReference>
<feature type="chain" id="PRO_5030859977" evidence="4">
    <location>
        <begin position="32"/>
        <end position="295"/>
    </location>
</feature>
<dbReference type="CDD" id="cd08946">
    <property type="entry name" value="SDR_e"/>
    <property type="match status" value="1"/>
</dbReference>
<dbReference type="InterPro" id="IPR036291">
    <property type="entry name" value="NAD(P)-bd_dom_sf"/>
</dbReference>
<dbReference type="InterPro" id="IPR019546">
    <property type="entry name" value="TAT_signal_bac_arc"/>
</dbReference>
<evidence type="ECO:0000259" key="5">
    <source>
        <dbReference type="Pfam" id="PF01370"/>
    </source>
</evidence>
<keyword evidence="1 4" id="KW-0732">Signal</keyword>
<dbReference type="PANTHER" id="PTHR10366">
    <property type="entry name" value="NAD DEPENDENT EPIMERASE/DEHYDRATASE"/>
    <property type="match status" value="1"/>
</dbReference>
<comment type="similarity">
    <text evidence="3">Belongs to the NAD(P)-dependent epimerase/dehydratase family. Dihydroflavonol-4-reductase subfamily.</text>
</comment>
<dbReference type="EMBL" id="WNDS01000003">
    <property type="protein sequence ID" value="KAF1015206.1"/>
    <property type="molecule type" value="Genomic_DNA"/>
</dbReference>
<proteinExistence type="inferred from homology"/>
<evidence type="ECO:0000256" key="4">
    <source>
        <dbReference type="SAM" id="SignalP"/>
    </source>
</evidence>
<evidence type="ECO:0000256" key="2">
    <source>
        <dbReference type="ARBA" id="ARBA00023002"/>
    </source>
</evidence>